<dbReference type="AlphaFoldDB" id="A0A9W6P1C0"/>
<dbReference type="CDD" id="cd04301">
    <property type="entry name" value="NAT_SF"/>
    <property type="match status" value="1"/>
</dbReference>
<dbReference type="Gene3D" id="3.40.630.30">
    <property type="match status" value="1"/>
</dbReference>
<dbReference type="GO" id="GO:0016747">
    <property type="term" value="F:acyltransferase activity, transferring groups other than amino-acyl groups"/>
    <property type="evidence" value="ECO:0007669"/>
    <property type="project" value="InterPro"/>
</dbReference>
<proteinExistence type="predicted"/>
<dbReference type="Proteomes" id="UP001143463">
    <property type="component" value="Unassembled WGS sequence"/>
</dbReference>
<feature type="region of interest" description="Disordered" evidence="1">
    <location>
        <begin position="1"/>
        <end position="22"/>
    </location>
</feature>
<organism evidence="3 4">
    <name type="scientific">Pseudonocardia halophobica</name>
    <dbReference type="NCBI Taxonomy" id="29401"/>
    <lineage>
        <taxon>Bacteria</taxon>
        <taxon>Bacillati</taxon>
        <taxon>Actinomycetota</taxon>
        <taxon>Actinomycetes</taxon>
        <taxon>Pseudonocardiales</taxon>
        <taxon>Pseudonocardiaceae</taxon>
        <taxon>Pseudonocardia</taxon>
    </lineage>
</organism>
<name>A0A9W6P1C0_9PSEU</name>
<dbReference type="Pfam" id="PF00583">
    <property type="entry name" value="Acetyltransf_1"/>
    <property type="match status" value="1"/>
</dbReference>
<reference evidence="3" key="2">
    <citation type="submission" date="2023-01" db="EMBL/GenBank/DDBJ databases">
        <authorList>
            <person name="Sun Q."/>
            <person name="Evtushenko L."/>
        </authorList>
    </citation>
    <scope>NUCLEOTIDE SEQUENCE</scope>
    <source>
        <strain evidence="3">VKM Ac-1069</strain>
    </source>
</reference>
<evidence type="ECO:0000259" key="2">
    <source>
        <dbReference type="PROSITE" id="PS51186"/>
    </source>
</evidence>
<protein>
    <recommendedName>
        <fullName evidence="2">N-acetyltransferase domain-containing protein</fullName>
    </recommendedName>
</protein>
<dbReference type="InterPro" id="IPR016181">
    <property type="entry name" value="Acyl_CoA_acyltransferase"/>
</dbReference>
<reference evidence="3" key="1">
    <citation type="journal article" date="2014" name="Int. J. Syst. Evol. Microbiol.">
        <title>Complete genome sequence of Corynebacterium casei LMG S-19264T (=DSM 44701T), isolated from a smear-ripened cheese.</title>
        <authorList>
            <consortium name="US DOE Joint Genome Institute (JGI-PGF)"/>
            <person name="Walter F."/>
            <person name="Albersmeier A."/>
            <person name="Kalinowski J."/>
            <person name="Ruckert C."/>
        </authorList>
    </citation>
    <scope>NUCLEOTIDE SEQUENCE</scope>
    <source>
        <strain evidence="3">VKM Ac-1069</strain>
    </source>
</reference>
<dbReference type="PROSITE" id="PS51186">
    <property type="entry name" value="GNAT"/>
    <property type="match status" value="1"/>
</dbReference>
<comment type="caution">
    <text evidence="3">The sequence shown here is derived from an EMBL/GenBank/DDBJ whole genome shotgun (WGS) entry which is preliminary data.</text>
</comment>
<feature type="domain" description="N-acetyltransferase" evidence="2">
    <location>
        <begin position="132"/>
        <end position="264"/>
    </location>
</feature>
<dbReference type="EMBL" id="BSFQ01000062">
    <property type="protein sequence ID" value="GLL16003.1"/>
    <property type="molecule type" value="Genomic_DNA"/>
</dbReference>
<accession>A0A9W6P1C0</accession>
<dbReference type="InterPro" id="IPR000182">
    <property type="entry name" value="GNAT_dom"/>
</dbReference>
<evidence type="ECO:0000313" key="3">
    <source>
        <dbReference type="EMBL" id="GLL16003.1"/>
    </source>
</evidence>
<dbReference type="SUPFAM" id="SSF55729">
    <property type="entry name" value="Acyl-CoA N-acyltransferases (Nat)"/>
    <property type="match status" value="1"/>
</dbReference>
<sequence length="264" mass="27167">MSAEMSTETDAPVTGWEDTTPSGDSLTLAAMRAMSDRAAAWAEAAGGTVRRVGGLLVADALSPCVFLNAALSAGPVDLAMARAADVGPERPCLLITPHPTPDLRSAGLQLMGCPHFMVRPAGGAAPPPPRDVTVTEVHDPAGLAEWAAVLAAGFPTPASPAPAALLGGPARFWLAYADGTPVATALSWAGHGVVDVECVATLPEHRGRGIGAAVTWAATLADPALPAALISSDDGHGVYRAMGYLPVSRWTLWYRPQARGRRQT</sequence>
<keyword evidence="4" id="KW-1185">Reference proteome</keyword>
<evidence type="ECO:0000313" key="4">
    <source>
        <dbReference type="Proteomes" id="UP001143463"/>
    </source>
</evidence>
<evidence type="ECO:0000256" key="1">
    <source>
        <dbReference type="SAM" id="MobiDB-lite"/>
    </source>
</evidence>
<gene>
    <name evidence="3" type="ORF">GCM10017577_71580</name>
</gene>